<organism evidence="3">
    <name type="scientific">Nicotiana tabacum</name>
    <name type="common">Common tobacco</name>
    <dbReference type="NCBI Taxonomy" id="4097"/>
    <lineage>
        <taxon>Eukaryota</taxon>
        <taxon>Viridiplantae</taxon>
        <taxon>Streptophyta</taxon>
        <taxon>Embryophyta</taxon>
        <taxon>Tracheophyta</taxon>
        <taxon>Spermatophyta</taxon>
        <taxon>Magnoliopsida</taxon>
        <taxon>eudicotyledons</taxon>
        <taxon>Gunneridae</taxon>
        <taxon>Pentapetalae</taxon>
        <taxon>asterids</taxon>
        <taxon>lamiids</taxon>
        <taxon>Solanales</taxon>
        <taxon>Solanaceae</taxon>
        <taxon>Nicotianoideae</taxon>
        <taxon>Nicotianeae</taxon>
        <taxon>Nicotiana</taxon>
    </lineage>
</organism>
<dbReference type="PANTHER" id="PTHR43127">
    <property type="entry name" value="DEVELOPMENTALLY-REGULATED GTP-BINDING PROTEIN 2"/>
    <property type="match status" value="1"/>
</dbReference>
<name>A0A1S3XMR2_TOBAC</name>
<dbReference type="InterPro" id="IPR012675">
    <property type="entry name" value="Beta-grasp_dom_sf"/>
</dbReference>
<keyword evidence="1" id="KW-1133">Transmembrane helix</keyword>
<dbReference type="PaxDb" id="4097-A0A1S3XMR2"/>
<evidence type="ECO:0000259" key="2">
    <source>
        <dbReference type="Pfam" id="PF02824"/>
    </source>
</evidence>
<dbReference type="InterPro" id="IPR004095">
    <property type="entry name" value="TGS"/>
</dbReference>
<evidence type="ECO:0000256" key="1">
    <source>
        <dbReference type="SAM" id="Phobius"/>
    </source>
</evidence>
<dbReference type="OrthoDB" id="1683294at2759"/>
<proteinExistence type="predicted"/>
<dbReference type="InterPro" id="IPR045001">
    <property type="entry name" value="DRG"/>
</dbReference>
<accession>A0A1S3XMR2</accession>
<dbReference type="AlphaFoldDB" id="A0A1S3XMR2"/>
<evidence type="ECO:0000313" key="3">
    <source>
        <dbReference type="RefSeq" id="XP_016441213.1"/>
    </source>
</evidence>
<keyword evidence="1" id="KW-0472">Membrane</keyword>
<sequence>MQRALVTHKTIPELFTLTHLIAPPCFFTIVLLLRAYSIFSLHRSRRDTAYSLRYVRQSILPLLLVQIYFKKKKTWGISFNSTLLLTHIDEKFCYQILHEYRIHNAELNLDRLLAKMWEEMGLCIVYAKPQDEQPDFEEPMVLSANRGGCIVEDFCNHIHRSLVKDVKYVLVWATSPRPSALWPQSSASG</sequence>
<dbReference type="GO" id="GO:0005525">
    <property type="term" value="F:GTP binding"/>
    <property type="evidence" value="ECO:0007669"/>
    <property type="project" value="InterPro"/>
</dbReference>
<feature type="domain" description="TGS" evidence="2">
    <location>
        <begin position="125"/>
        <end position="173"/>
    </location>
</feature>
<dbReference type="KEGG" id="nta:107766844"/>
<dbReference type="STRING" id="4097.A0A1S3XMR2"/>
<dbReference type="Gene3D" id="6.10.140.1070">
    <property type="match status" value="1"/>
</dbReference>
<reference evidence="3" key="1">
    <citation type="submission" date="2025-08" db="UniProtKB">
        <authorList>
            <consortium name="RefSeq"/>
        </authorList>
    </citation>
    <scope>IDENTIFICATION</scope>
</reference>
<dbReference type="RefSeq" id="XP_016441213.1">
    <property type="nucleotide sequence ID" value="XM_016585727.1"/>
</dbReference>
<feature type="transmembrane region" description="Helical" evidence="1">
    <location>
        <begin position="20"/>
        <end position="39"/>
    </location>
</feature>
<gene>
    <name evidence="3" type="primary">LOC107766844</name>
</gene>
<protein>
    <submittedName>
        <fullName evidence="3">Developmentally-regulated G-protein 1</fullName>
    </submittedName>
</protein>
<keyword evidence="1" id="KW-0812">Transmembrane</keyword>
<dbReference type="Gene3D" id="3.10.20.30">
    <property type="match status" value="1"/>
</dbReference>
<dbReference type="GO" id="GO:0003924">
    <property type="term" value="F:GTPase activity"/>
    <property type="evidence" value="ECO:0007669"/>
    <property type="project" value="InterPro"/>
</dbReference>
<dbReference type="Pfam" id="PF02824">
    <property type="entry name" value="TGS"/>
    <property type="match status" value="1"/>
</dbReference>